<feature type="non-terminal residue" evidence="20">
    <location>
        <position position="1"/>
    </location>
</feature>
<evidence type="ECO:0000256" key="15">
    <source>
        <dbReference type="ARBA" id="ARBA00032502"/>
    </source>
</evidence>
<keyword evidence="7" id="KW-0677">Repeat</keyword>
<accession>A0A835TW75</accession>
<evidence type="ECO:0000256" key="14">
    <source>
        <dbReference type="ARBA" id="ARBA00032338"/>
    </source>
</evidence>
<reference evidence="21 22" key="2">
    <citation type="journal article" date="2021" name="J. Hered.">
        <title>Feather Gene Expression Elucidates the Developmental Basis of Plumage Iridescence in African Starlings.</title>
        <authorList>
            <person name="Rubenstein D.R."/>
            <person name="Corvelo A."/>
            <person name="MacManes M.D."/>
            <person name="Maia R."/>
            <person name="Narzisi G."/>
            <person name="Rousaki A."/>
            <person name="Vandenabeele P."/>
            <person name="Shawkey M.D."/>
            <person name="Solomon J."/>
        </authorList>
    </citation>
    <scope>NUCLEOTIDE SEQUENCE [LARGE SCALE GENOMIC DNA]</scope>
    <source>
        <strain evidence="21">SS15</strain>
    </source>
</reference>
<proteinExistence type="predicted"/>
<dbReference type="GO" id="GO:0005516">
    <property type="term" value="F:calmodulin binding"/>
    <property type="evidence" value="ECO:0007669"/>
    <property type="project" value="UniProtKB-KW"/>
</dbReference>
<dbReference type="Pfam" id="PF00020">
    <property type="entry name" value="TNFR_c6"/>
    <property type="match status" value="2"/>
</dbReference>
<evidence type="ECO:0000256" key="13">
    <source>
        <dbReference type="ARBA" id="ARBA00030181"/>
    </source>
</evidence>
<feature type="repeat" description="TNFR-Cys" evidence="16">
    <location>
        <begin position="114"/>
        <end position="152"/>
    </location>
</feature>
<keyword evidence="8" id="KW-0112">Calmodulin-binding</keyword>
<sequence length="380" mass="42218">MRKVAISIIETQCKNYTEALITYNRRIISRREINCNKDEYQFDAQCCKKCRSGFVKNVSCPTDIIKHCVPCEKGKEFMDHPNELDKCRRCKFCDSTFGWEVVKNCTPEKDTQCACAKNHYCSSVQCDHCHQCTTCESGVIEKQCTSSSDTVCGTKGKRKQKGVTISDHPSNIVYKPEPLESVPLIDTDADLSSHVPGIVAEMTLAEVKKFVRHHHVSEPAIDQSIQDCLGDTSEQKIRLFRVWYQSHGMKGAYGTLISSLKELKMCAAADKIEEKLKAAISSSQEGGQSCNPDTEQNKTCSQKGRSSYNDSTDLSKAYTGYTVKKMTFFGSVISSLEKISSQYQDSARTGITYLGLLSPACQCVGEGPMAATCPQDLERA</sequence>
<dbReference type="OrthoDB" id="10031141at2759"/>
<dbReference type="GO" id="GO:0009897">
    <property type="term" value="C:external side of plasma membrane"/>
    <property type="evidence" value="ECO:0007669"/>
    <property type="project" value="TreeGrafter"/>
</dbReference>
<evidence type="ECO:0000313" key="22">
    <source>
        <dbReference type="Proteomes" id="UP000618051"/>
    </source>
</evidence>
<comment type="caution">
    <text evidence="16">Lacks conserved residue(s) required for the propagation of feature annotation.</text>
</comment>
<evidence type="ECO:0000256" key="5">
    <source>
        <dbReference type="ARBA" id="ARBA00022703"/>
    </source>
</evidence>
<dbReference type="Gene3D" id="1.10.533.10">
    <property type="entry name" value="Death Domain, Fas"/>
    <property type="match status" value="1"/>
</dbReference>
<dbReference type="SUPFAM" id="SSF47986">
    <property type="entry name" value="DEATH domain"/>
    <property type="match status" value="1"/>
</dbReference>
<dbReference type="GO" id="GO:0045121">
    <property type="term" value="C:membrane raft"/>
    <property type="evidence" value="ECO:0007669"/>
    <property type="project" value="UniProtKB-SubCell"/>
</dbReference>
<evidence type="ECO:0000259" key="19">
    <source>
        <dbReference type="PROSITE" id="PS50050"/>
    </source>
</evidence>
<dbReference type="GO" id="GO:0006955">
    <property type="term" value="P:immune response"/>
    <property type="evidence" value="ECO:0007669"/>
    <property type="project" value="InterPro"/>
</dbReference>
<protein>
    <recommendedName>
        <fullName evidence="3">Tumor necrosis factor receptor superfamily member 6</fullName>
    </recommendedName>
    <alternativeName>
        <fullName evidence="14">Apo-1 antigen</fullName>
    </alternativeName>
    <alternativeName>
        <fullName evidence="15">Apoptosis-mediating surface antigen FAS</fullName>
    </alternativeName>
    <alternativeName>
        <fullName evidence="13">FASLG receptor</fullName>
    </alternativeName>
</protein>
<dbReference type="EMBL" id="JADDUC010000052">
    <property type="protein sequence ID" value="KAG0121231.1"/>
    <property type="molecule type" value="Genomic_DNA"/>
</dbReference>
<dbReference type="InterPro" id="IPR011029">
    <property type="entry name" value="DEATH-like_dom_sf"/>
</dbReference>
<dbReference type="GO" id="GO:0005031">
    <property type="term" value="F:tumor necrosis factor receptor activity"/>
    <property type="evidence" value="ECO:0007669"/>
    <property type="project" value="TreeGrafter"/>
</dbReference>
<reference evidence="20" key="1">
    <citation type="submission" date="2020-10" db="EMBL/GenBank/DDBJ databases">
        <title>Feather gene expression reveals the developmental basis of iridescence in African starlings.</title>
        <authorList>
            <person name="Rubenstein D.R."/>
        </authorList>
    </citation>
    <scope>NUCLEOTIDE SEQUENCE</scope>
    <source>
        <strain evidence="20">SS15</strain>
        <tissue evidence="20">Liver</tissue>
    </source>
</reference>
<dbReference type="GO" id="GO:0043066">
    <property type="term" value="P:negative regulation of apoptotic process"/>
    <property type="evidence" value="ECO:0007669"/>
    <property type="project" value="TreeGrafter"/>
</dbReference>
<dbReference type="GO" id="GO:0097527">
    <property type="term" value="P:necroptotic signaling pathway"/>
    <property type="evidence" value="ECO:0007669"/>
    <property type="project" value="TreeGrafter"/>
</dbReference>
<evidence type="ECO:0000256" key="8">
    <source>
        <dbReference type="ARBA" id="ARBA00022860"/>
    </source>
</evidence>
<dbReference type="Proteomes" id="UP000618051">
    <property type="component" value="Unassembled WGS sequence"/>
</dbReference>
<name>A0A835TW75_9PASS</name>
<evidence type="ECO:0000256" key="3">
    <source>
        <dbReference type="ARBA" id="ARBA00015761"/>
    </source>
</evidence>
<keyword evidence="10" id="KW-1015">Disulfide bond</keyword>
<dbReference type="GO" id="GO:0006924">
    <property type="term" value="P:activation-induced cell death of T cells"/>
    <property type="evidence" value="ECO:0007669"/>
    <property type="project" value="TreeGrafter"/>
</dbReference>
<dbReference type="GO" id="GO:0031265">
    <property type="term" value="C:CD95 death-inducing signaling complex"/>
    <property type="evidence" value="ECO:0007669"/>
    <property type="project" value="TreeGrafter"/>
</dbReference>
<gene>
    <name evidence="21" type="ORF">IHE44_0001633</name>
    <name evidence="20" type="ORF">IHE44_011404</name>
</gene>
<evidence type="ECO:0000256" key="16">
    <source>
        <dbReference type="PROSITE-ProRule" id="PRU00206"/>
    </source>
</evidence>
<evidence type="ECO:0000313" key="20">
    <source>
        <dbReference type="EMBL" id="KAG0121231.1"/>
    </source>
</evidence>
<evidence type="ECO:0000256" key="11">
    <source>
        <dbReference type="ARBA" id="ARBA00023180"/>
    </source>
</evidence>
<dbReference type="SUPFAM" id="SSF57586">
    <property type="entry name" value="TNF receptor-like"/>
    <property type="match status" value="2"/>
</dbReference>
<dbReference type="AlphaFoldDB" id="A0A835TW75"/>
<evidence type="ECO:0000256" key="17">
    <source>
        <dbReference type="SAM" id="MobiDB-lite"/>
    </source>
</evidence>
<evidence type="ECO:0000259" key="18">
    <source>
        <dbReference type="PROSITE" id="PS50017"/>
    </source>
</evidence>
<keyword evidence="6" id="KW-0732">Signal</keyword>
<evidence type="ECO:0000256" key="10">
    <source>
        <dbReference type="ARBA" id="ARBA00023157"/>
    </source>
</evidence>
<dbReference type="InterPro" id="IPR008063">
    <property type="entry name" value="Fas_rcpt"/>
</dbReference>
<dbReference type="GO" id="GO:0032872">
    <property type="term" value="P:regulation of stress-activated MAPK cascade"/>
    <property type="evidence" value="ECO:0007669"/>
    <property type="project" value="TreeGrafter"/>
</dbReference>
<evidence type="ECO:0000256" key="6">
    <source>
        <dbReference type="ARBA" id="ARBA00022729"/>
    </source>
</evidence>
<evidence type="ECO:0000313" key="21">
    <source>
        <dbReference type="EMBL" id="KAI1236346.1"/>
    </source>
</evidence>
<keyword evidence="22" id="KW-1185">Reference proteome</keyword>
<evidence type="ECO:0000256" key="12">
    <source>
        <dbReference type="ARBA" id="ARBA00023288"/>
    </source>
</evidence>
<feature type="repeat" description="TNFR-Cys" evidence="16">
    <location>
        <begin position="70"/>
        <end position="113"/>
    </location>
</feature>
<dbReference type="PRINTS" id="PR01680">
    <property type="entry name" value="TNFACTORR6"/>
</dbReference>
<evidence type="ECO:0000256" key="4">
    <source>
        <dbReference type="ARBA" id="ARBA00022475"/>
    </source>
</evidence>
<keyword evidence="12" id="KW-0449">Lipoprotein</keyword>
<dbReference type="SMART" id="SM00005">
    <property type="entry name" value="DEATH"/>
    <property type="match status" value="1"/>
</dbReference>
<feature type="domain" description="TNFR-Cys" evidence="19">
    <location>
        <begin position="114"/>
        <end position="152"/>
    </location>
</feature>
<keyword evidence="11" id="KW-0325">Glycoprotein</keyword>
<keyword evidence="5" id="KW-0053">Apoptosis</keyword>
<dbReference type="GO" id="GO:0097192">
    <property type="term" value="P:extrinsic apoptotic signaling pathway in absence of ligand"/>
    <property type="evidence" value="ECO:0007669"/>
    <property type="project" value="TreeGrafter"/>
</dbReference>
<evidence type="ECO:0000256" key="7">
    <source>
        <dbReference type="ARBA" id="ARBA00022737"/>
    </source>
</evidence>
<dbReference type="SMART" id="SM00208">
    <property type="entry name" value="TNFR"/>
    <property type="match status" value="3"/>
</dbReference>
<feature type="region of interest" description="Disordered" evidence="17">
    <location>
        <begin position="283"/>
        <end position="309"/>
    </location>
</feature>
<dbReference type="EMBL" id="JADDUC020000010">
    <property type="protein sequence ID" value="KAI1236346.1"/>
    <property type="molecule type" value="Genomic_DNA"/>
</dbReference>
<feature type="domain" description="TNFR-Cys" evidence="19">
    <location>
        <begin position="70"/>
        <end position="113"/>
    </location>
</feature>
<evidence type="ECO:0000256" key="2">
    <source>
        <dbReference type="ARBA" id="ARBA00004285"/>
    </source>
</evidence>
<feature type="domain" description="Death" evidence="18">
    <location>
        <begin position="192"/>
        <end position="276"/>
    </location>
</feature>
<dbReference type="PANTHER" id="PTHR46874">
    <property type="entry name" value="TUMOR NECROSIS FACTOR RECEPTOR SUPERFAMILY MEMBER 6"/>
    <property type="match status" value="1"/>
</dbReference>
<dbReference type="PANTHER" id="PTHR46874:SF1">
    <property type="entry name" value="TUMOR NECROSIS FACTOR RECEPTOR SUPERFAMILY MEMBER 6"/>
    <property type="match status" value="1"/>
</dbReference>
<keyword evidence="9" id="KW-0564">Palmitate</keyword>
<dbReference type="GO" id="GO:0097049">
    <property type="term" value="P:motor neuron apoptotic process"/>
    <property type="evidence" value="ECO:0007669"/>
    <property type="project" value="TreeGrafter"/>
</dbReference>
<evidence type="ECO:0000256" key="1">
    <source>
        <dbReference type="ARBA" id="ARBA00004251"/>
    </source>
</evidence>
<dbReference type="PROSITE" id="PS50050">
    <property type="entry name" value="TNFR_NGFR_2"/>
    <property type="match status" value="2"/>
</dbReference>
<comment type="caution">
    <text evidence="20">The sequence shown here is derived from an EMBL/GenBank/DDBJ whole genome shotgun (WGS) entry which is preliminary data.</text>
</comment>
<evidence type="ECO:0000256" key="9">
    <source>
        <dbReference type="ARBA" id="ARBA00023139"/>
    </source>
</evidence>
<dbReference type="Gene3D" id="2.10.50.10">
    <property type="entry name" value="Tumor Necrosis Factor Receptor, subunit A, domain 2"/>
    <property type="match status" value="2"/>
</dbReference>
<keyword evidence="4" id="KW-1003">Cell membrane</keyword>
<dbReference type="InterPro" id="IPR000488">
    <property type="entry name" value="Death_dom"/>
</dbReference>
<dbReference type="Pfam" id="PF00531">
    <property type="entry name" value="Death"/>
    <property type="match status" value="1"/>
</dbReference>
<keyword evidence="20" id="KW-0675">Receptor</keyword>
<dbReference type="InterPro" id="IPR001368">
    <property type="entry name" value="TNFR/NGFR_Cys_rich_reg"/>
</dbReference>
<comment type="subcellular location">
    <subcellularLocation>
        <location evidence="1">Cell membrane</location>
        <topology evidence="1">Single-pass type I membrane protein</topology>
    </subcellularLocation>
    <subcellularLocation>
        <location evidence="2">Membrane raft</location>
    </subcellularLocation>
</comment>
<reference evidence="21" key="3">
    <citation type="submission" date="2022-01" db="EMBL/GenBank/DDBJ databases">
        <authorList>
            <person name="Rubenstein D.R."/>
        </authorList>
    </citation>
    <scope>NUCLEOTIDE SEQUENCE</scope>
    <source>
        <strain evidence="21">SS15</strain>
        <tissue evidence="21">Liver</tissue>
    </source>
</reference>
<keyword evidence="4" id="KW-0472">Membrane</keyword>
<organism evidence="20">
    <name type="scientific">Lamprotornis superbus</name>
    <dbReference type="NCBI Taxonomy" id="245042"/>
    <lineage>
        <taxon>Eukaryota</taxon>
        <taxon>Metazoa</taxon>
        <taxon>Chordata</taxon>
        <taxon>Craniata</taxon>
        <taxon>Vertebrata</taxon>
        <taxon>Euteleostomi</taxon>
        <taxon>Archelosauria</taxon>
        <taxon>Archosauria</taxon>
        <taxon>Dinosauria</taxon>
        <taxon>Saurischia</taxon>
        <taxon>Theropoda</taxon>
        <taxon>Coelurosauria</taxon>
        <taxon>Aves</taxon>
        <taxon>Neognathae</taxon>
        <taxon>Neoaves</taxon>
        <taxon>Telluraves</taxon>
        <taxon>Australaves</taxon>
        <taxon>Passeriformes</taxon>
        <taxon>Sturnidae</taxon>
        <taxon>Lamprotornis</taxon>
    </lineage>
</organism>
<dbReference type="PROSITE" id="PS50017">
    <property type="entry name" value="DEATH_DOMAIN"/>
    <property type="match status" value="1"/>
</dbReference>